<dbReference type="EMBL" id="PKMF04000524">
    <property type="protein sequence ID" value="KAK7827306.1"/>
    <property type="molecule type" value="Genomic_DNA"/>
</dbReference>
<dbReference type="Proteomes" id="UP000237347">
    <property type="component" value="Unassembled WGS sequence"/>
</dbReference>
<evidence type="ECO:0000313" key="1">
    <source>
        <dbReference type="EMBL" id="KAK7827306.1"/>
    </source>
</evidence>
<protein>
    <submittedName>
        <fullName evidence="1">Uncharacterized protein</fullName>
    </submittedName>
</protein>
<name>A0AAW0JME0_QUESU</name>
<comment type="caution">
    <text evidence="1">The sequence shown here is derived from an EMBL/GenBank/DDBJ whole genome shotgun (WGS) entry which is preliminary data.</text>
</comment>
<accession>A0AAW0JME0</accession>
<keyword evidence="2" id="KW-1185">Reference proteome</keyword>
<dbReference type="AlphaFoldDB" id="A0AAW0JME0"/>
<gene>
    <name evidence="1" type="ORF">CFP56_031226</name>
</gene>
<reference evidence="1 2" key="1">
    <citation type="journal article" date="2018" name="Sci. Data">
        <title>The draft genome sequence of cork oak.</title>
        <authorList>
            <person name="Ramos A.M."/>
            <person name="Usie A."/>
            <person name="Barbosa P."/>
            <person name="Barros P.M."/>
            <person name="Capote T."/>
            <person name="Chaves I."/>
            <person name="Simoes F."/>
            <person name="Abreu I."/>
            <person name="Carrasquinho I."/>
            <person name="Faro C."/>
            <person name="Guimaraes J.B."/>
            <person name="Mendonca D."/>
            <person name="Nobrega F."/>
            <person name="Rodrigues L."/>
            <person name="Saibo N.J.M."/>
            <person name="Varela M.C."/>
            <person name="Egas C."/>
            <person name="Matos J."/>
            <person name="Miguel C.M."/>
            <person name="Oliveira M.M."/>
            <person name="Ricardo C.P."/>
            <person name="Goncalves S."/>
        </authorList>
    </citation>
    <scope>NUCLEOTIDE SEQUENCE [LARGE SCALE GENOMIC DNA]</scope>
    <source>
        <strain evidence="2">cv. HL8</strain>
    </source>
</reference>
<organism evidence="1 2">
    <name type="scientific">Quercus suber</name>
    <name type="common">Cork oak</name>
    <dbReference type="NCBI Taxonomy" id="58331"/>
    <lineage>
        <taxon>Eukaryota</taxon>
        <taxon>Viridiplantae</taxon>
        <taxon>Streptophyta</taxon>
        <taxon>Embryophyta</taxon>
        <taxon>Tracheophyta</taxon>
        <taxon>Spermatophyta</taxon>
        <taxon>Magnoliopsida</taxon>
        <taxon>eudicotyledons</taxon>
        <taxon>Gunneridae</taxon>
        <taxon>Pentapetalae</taxon>
        <taxon>rosids</taxon>
        <taxon>fabids</taxon>
        <taxon>Fagales</taxon>
        <taxon>Fagaceae</taxon>
        <taxon>Quercus</taxon>
    </lineage>
</organism>
<proteinExistence type="predicted"/>
<evidence type="ECO:0000313" key="2">
    <source>
        <dbReference type="Proteomes" id="UP000237347"/>
    </source>
</evidence>
<sequence>MKYRVYERSIDKDGNTKLLQKWQRNDGERSGPGPRCSIRTVNGVFLKSIVGLSSYLGHGILQEGRGFEALRFELPQISGVSLSPNPNNDPQHSLLELSNPHDPLLFKLFWLQKDDAAQLHQFILHSREKMLLRTLRGLLVPSEFCSS</sequence>